<evidence type="ECO:0000313" key="3">
    <source>
        <dbReference type="RefSeq" id="XP_033712867.1"/>
    </source>
</evidence>
<keyword evidence="2" id="KW-1185">Reference proteome</keyword>
<dbReference type="InParanoid" id="A0A6J3RE66"/>
<protein>
    <submittedName>
        <fullName evidence="3">Translation initiation factor IF-2-like</fullName>
    </submittedName>
</protein>
<proteinExistence type="predicted"/>
<feature type="region of interest" description="Disordered" evidence="1">
    <location>
        <begin position="1"/>
        <end position="131"/>
    </location>
</feature>
<evidence type="ECO:0000313" key="2">
    <source>
        <dbReference type="Proteomes" id="UP000245320"/>
    </source>
</evidence>
<dbReference type="Proteomes" id="UP000245320">
    <property type="component" value="Chromosome 5"/>
</dbReference>
<evidence type="ECO:0000256" key="1">
    <source>
        <dbReference type="SAM" id="MobiDB-lite"/>
    </source>
</evidence>
<organism evidence="2 3">
    <name type="scientific">Tursiops truncatus</name>
    <name type="common">Atlantic bottle-nosed dolphin</name>
    <name type="synonym">Delphinus truncatus</name>
    <dbReference type="NCBI Taxonomy" id="9739"/>
    <lineage>
        <taxon>Eukaryota</taxon>
        <taxon>Metazoa</taxon>
        <taxon>Chordata</taxon>
        <taxon>Craniata</taxon>
        <taxon>Vertebrata</taxon>
        <taxon>Euteleostomi</taxon>
        <taxon>Mammalia</taxon>
        <taxon>Eutheria</taxon>
        <taxon>Laurasiatheria</taxon>
        <taxon>Artiodactyla</taxon>
        <taxon>Whippomorpha</taxon>
        <taxon>Cetacea</taxon>
        <taxon>Odontoceti</taxon>
        <taxon>Delphinidae</taxon>
        <taxon>Tursiops</taxon>
    </lineage>
</organism>
<sequence length="159" mass="16508">MLDPEAGAHPRPTGGVEGGSRFAILAPPAAKSTLPSGPACGRNRSSQPPGQRPSSADAPGRPFRVKPRPTGLARGPTPPRDRRRVLSAPAAGRSTPRRSEVTDGAGLRWAEGQREDGGRGRILAQPPPILEPAQMRRLGWGQRRVGTGAGGDPGSGAWP</sequence>
<feature type="compositionally biased region" description="Low complexity" evidence="1">
    <location>
        <begin position="44"/>
        <end position="55"/>
    </location>
</feature>
<name>A0A6J3RE66_TURTR</name>
<dbReference type="RefSeq" id="XP_033712867.1">
    <property type="nucleotide sequence ID" value="XM_033856976.1"/>
</dbReference>
<accession>A0A6J3RE66</accession>
<dbReference type="AlphaFoldDB" id="A0A6J3RE66"/>
<reference evidence="3" key="1">
    <citation type="submission" date="2025-08" db="UniProtKB">
        <authorList>
            <consortium name="RefSeq"/>
        </authorList>
    </citation>
    <scope>IDENTIFICATION</scope>
    <source>
        <tissue evidence="3">Spleen</tissue>
    </source>
</reference>
<gene>
    <name evidence="3" type="primary">LOC117312400</name>
</gene>